<comment type="caution">
    <text evidence="2">The sequence shown here is derived from an EMBL/GenBank/DDBJ whole genome shotgun (WGS) entry which is preliminary data.</text>
</comment>
<sequence length="222" mass="23951">MDQKITTPGGITLAYRELGDPRKPPLTLLHGRTANHHDWNTVIHPLAQHHHVRAVTLRGHGDSSRPGTYHLPDMADDIVAFLDATTTPRTALIGHSLGGMIAYHLAARHPGRLTHLILEDPPAPLPVDRPPLTADDDATGYDTAMLHQTEHQFTHPDPGWAAALHRIATPTLVIAGGPTSHVDAAATAALIPTAHTVTIDAGHLIHQNAPRQFLQTVLTFLT</sequence>
<reference evidence="3" key="1">
    <citation type="journal article" date="2019" name="Int. J. Syst. Evol. Microbiol.">
        <title>The Global Catalogue of Microorganisms (GCM) 10K type strain sequencing project: providing services to taxonomists for standard genome sequencing and annotation.</title>
        <authorList>
            <consortium name="The Broad Institute Genomics Platform"/>
            <consortium name="The Broad Institute Genome Sequencing Center for Infectious Disease"/>
            <person name="Wu L."/>
            <person name="Ma J."/>
        </authorList>
    </citation>
    <scope>NUCLEOTIDE SEQUENCE [LARGE SCALE GENOMIC DNA]</scope>
    <source>
        <strain evidence="3">JCM 11136</strain>
    </source>
</reference>
<dbReference type="RefSeq" id="WP_343954821.1">
    <property type="nucleotide sequence ID" value="NZ_BAAAHQ010000050.1"/>
</dbReference>
<organism evidence="2 3">
    <name type="scientific">Nonomuraea longicatena</name>
    <dbReference type="NCBI Taxonomy" id="83682"/>
    <lineage>
        <taxon>Bacteria</taxon>
        <taxon>Bacillati</taxon>
        <taxon>Actinomycetota</taxon>
        <taxon>Actinomycetes</taxon>
        <taxon>Streptosporangiales</taxon>
        <taxon>Streptosporangiaceae</taxon>
        <taxon>Nonomuraea</taxon>
    </lineage>
</organism>
<dbReference type="InterPro" id="IPR000073">
    <property type="entry name" value="AB_hydrolase_1"/>
</dbReference>
<dbReference type="Proteomes" id="UP001501578">
    <property type="component" value="Unassembled WGS sequence"/>
</dbReference>
<dbReference type="EMBL" id="BAAAHQ010000050">
    <property type="protein sequence ID" value="GAA0951522.1"/>
    <property type="molecule type" value="Genomic_DNA"/>
</dbReference>
<evidence type="ECO:0000313" key="2">
    <source>
        <dbReference type="EMBL" id="GAA0951522.1"/>
    </source>
</evidence>
<name>A0ABP4BLE2_9ACTN</name>
<dbReference type="InterPro" id="IPR029058">
    <property type="entry name" value="AB_hydrolase_fold"/>
</dbReference>
<dbReference type="PANTHER" id="PTHR43798">
    <property type="entry name" value="MONOACYLGLYCEROL LIPASE"/>
    <property type="match status" value="1"/>
</dbReference>
<dbReference type="InterPro" id="IPR050266">
    <property type="entry name" value="AB_hydrolase_sf"/>
</dbReference>
<protein>
    <recommendedName>
        <fullName evidence="1">AB hydrolase-1 domain-containing protein</fullName>
    </recommendedName>
</protein>
<feature type="domain" description="AB hydrolase-1" evidence="1">
    <location>
        <begin position="24"/>
        <end position="126"/>
    </location>
</feature>
<dbReference type="Gene3D" id="3.40.50.1820">
    <property type="entry name" value="alpha/beta hydrolase"/>
    <property type="match status" value="2"/>
</dbReference>
<gene>
    <name evidence="2" type="ORF">GCM10009560_72330</name>
</gene>
<dbReference type="Pfam" id="PF00561">
    <property type="entry name" value="Abhydrolase_1"/>
    <property type="match status" value="1"/>
</dbReference>
<evidence type="ECO:0000259" key="1">
    <source>
        <dbReference type="Pfam" id="PF00561"/>
    </source>
</evidence>
<accession>A0ABP4BLE2</accession>
<dbReference type="PANTHER" id="PTHR43798:SF33">
    <property type="entry name" value="HYDROLASE, PUTATIVE (AFU_ORTHOLOGUE AFUA_2G14860)-RELATED"/>
    <property type="match status" value="1"/>
</dbReference>
<dbReference type="PRINTS" id="PR00111">
    <property type="entry name" value="ABHYDROLASE"/>
</dbReference>
<proteinExistence type="predicted"/>
<keyword evidence="3" id="KW-1185">Reference proteome</keyword>
<dbReference type="SUPFAM" id="SSF53474">
    <property type="entry name" value="alpha/beta-Hydrolases"/>
    <property type="match status" value="1"/>
</dbReference>
<evidence type="ECO:0000313" key="3">
    <source>
        <dbReference type="Proteomes" id="UP001501578"/>
    </source>
</evidence>